<dbReference type="Proteomes" id="UP001461498">
    <property type="component" value="Unassembled WGS sequence"/>
</dbReference>
<dbReference type="GO" id="GO:0031514">
    <property type="term" value="C:motile cilium"/>
    <property type="evidence" value="ECO:0007669"/>
    <property type="project" value="TreeGrafter"/>
</dbReference>
<dbReference type="PROSITE" id="PS50096">
    <property type="entry name" value="IQ"/>
    <property type="match status" value="1"/>
</dbReference>
<evidence type="ECO:0000256" key="2">
    <source>
        <dbReference type="ARBA" id="ARBA00008222"/>
    </source>
</evidence>
<dbReference type="GO" id="GO:0005737">
    <property type="term" value="C:cytoplasm"/>
    <property type="evidence" value="ECO:0007669"/>
    <property type="project" value="TreeGrafter"/>
</dbReference>
<sequence>MLCIERFQISFQVFNETLYSTTEKERQIEELLIEKEERDKIIAEERRREECAIKIQAWWRGIMVRWEFGQYEDIMKKKSKKIKLPKEKKGKKK</sequence>
<keyword evidence="8" id="KW-0966">Cell projection</keyword>
<dbReference type="Gene3D" id="1.20.5.190">
    <property type="match status" value="1"/>
</dbReference>
<organism evidence="10 11">
    <name type="scientific">Rhynocoris fuscipes</name>
    <dbReference type="NCBI Taxonomy" id="488301"/>
    <lineage>
        <taxon>Eukaryota</taxon>
        <taxon>Metazoa</taxon>
        <taxon>Ecdysozoa</taxon>
        <taxon>Arthropoda</taxon>
        <taxon>Hexapoda</taxon>
        <taxon>Insecta</taxon>
        <taxon>Pterygota</taxon>
        <taxon>Neoptera</taxon>
        <taxon>Paraneoptera</taxon>
        <taxon>Hemiptera</taxon>
        <taxon>Heteroptera</taxon>
        <taxon>Panheteroptera</taxon>
        <taxon>Cimicomorpha</taxon>
        <taxon>Reduviidae</taxon>
        <taxon>Harpactorinae</taxon>
        <taxon>Harpactorini</taxon>
        <taxon>Rhynocoris</taxon>
    </lineage>
</organism>
<dbReference type="CDD" id="cd23766">
    <property type="entry name" value="IQCG"/>
    <property type="match status" value="1"/>
</dbReference>
<comment type="subcellular location">
    <subcellularLocation>
        <location evidence="1">Cytoplasm</location>
        <location evidence="1">Cytoskeleton</location>
        <location evidence="1">Flagellum axoneme</location>
    </subcellularLocation>
</comment>
<evidence type="ECO:0000313" key="11">
    <source>
        <dbReference type="Proteomes" id="UP001461498"/>
    </source>
</evidence>
<name>A0AAW1D5I8_9HEMI</name>
<keyword evidence="11" id="KW-1185">Reference proteome</keyword>
<comment type="similarity">
    <text evidence="2">Belongs to the DRC9 family.</text>
</comment>
<evidence type="ECO:0000313" key="10">
    <source>
        <dbReference type="EMBL" id="KAK9503844.1"/>
    </source>
</evidence>
<dbReference type="InterPro" id="IPR042618">
    <property type="entry name" value="IQCG"/>
</dbReference>
<dbReference type="InterPro" id="IPR000048">
    <property type="entry name" value="IQ_motif_EF-hand-BS"/>
</dbReference>
<dbReference type="AlphaFoldDB" id="A0AAW1D5I8"/>
<evidence type="ECO:0000256" key="1">
    <source>
        <dbReference type="ARBA" id="ARBA00004611"/>
    </source>
</evidence>
<dbReference type="PANTHER" id="PTHR14871:SF1">
    <property type="entry name" value="DYNEIN REGULATORY COMPLEX PROTEIN 9"/>
    <property type="match status" value="1"/>
</dbReference>
<dbReference type="Pfam" id="PF00612">
    <property type="entry name" value="IQ"/>
    <property type="match status" value="1"/>
</dbReference>
<evidence type="ECO:0000256" key="7">
    <source>
        <dbReference type="ARBA" id="ARBA00023212"/>
    </source>
</evidence>
<keyword evidence="6" id="KW-0969">Cilium</keyword>
<dbReference type="PANTHER" id="PTHR14871">
    <property type="entry name" value="DYNEIN REGULATORY COMPLEX PROTEIN 9"/>
    <property type="match status" value="1"/>
</dbReference>
<evidence type="ECO:0000256" key="6">
    <source>
        <dbReference type="ARBA" id="ARBA00023069"/>
    </source>
</evidence>
<evidence type="ECO:0000256" key="3">
    <source>
        <dbReference type="ARBA" id="ARBA00013738"/>
    </source>
</evidence>
<comment type="caution">
    <text evidence="10">The sequence shown here is derived from an EMBL/GenBank/DDBJ whole genome shotgun (WGS) entry which is preliminary data.</text>
</comment>
<dbReference type="EMBL" id="JAPXFL010000007">
    <property type="protein sequence ID" value="KAK9503844.1"/>
    <property type="molecule type" value="Genomic_DNA"/>
</dbReference>
<evidence type="ECO:0000256" key="4">
    <source>
        <dbReference type="ARBA" id="ARBA00022490"/>
    </source>
</evidence>
<dbReference type="SMART" id="SM00015">
    <property type="entry name" value="IQ"/>
    <property type="match status" value="1"/>
</dbReference>
<protein>
    <recommendedName>
        <fullName evidence="3">Dynein regulatory complex protein 9</fullName>
    </recommendedName>
    <alternativeName>
        <fullName evidence="9">IQ domain-containing protein G</fullName>
    </alternativeName>
</protein>
<gene>
    <name evidence="10" type="ORF">O3M35_010315</name>
</gene>
<evidence type="ECO:0000256" key="5">
    <source>
        <dbReference type="ARBA" id="ARBA00022846"/>
    </source>
</evidence>
<proteinExistence type="inferred from homology"/>
<keyword evidence="5" id="KW-0282">Flagellum</keyword>
<evidence type="ECO:0000256" key="8">
    <source>
        <dbReference type="ARBA" id="ARBA00023273"/>
    </source>
</evidence>
<reference evidence="10 11" key="1">
    <citation type="submission" date="2022-12" db="EMBL/GenBank/DDBJ databases">
        <title>Chromosome-level genome assembly of true bugs.</title>
        <authorList>
            <person name="Ma L."/>
            <person name="Li H."/>
        </authorList>
    </citation>
    <scope>NUCLEOTIDE SEQUENCE [LARGE SCALE GENOMIC DNA]</scope>
    <source>
        <strain evidence="10">Lab_2022b</strain>
    </source>
</reference>
<accession>A0AAW1D5I8</accession>
<dbReference type="GO" id="GO:0044782">
    <property type="term" value="P:cilium organization"/>
    <property type="evidence" value="ECO:0007669"/>
    <property type="project" value="TreeGrafter"/>
</dbReference>
<evidence type="ECO:0000256" key="9">
    <source>
        <dbReference type="ARBA" id="ARBA00032183"/>
    </source>
</evidence>
<keyword evidence="4" id="KW-0963">Cytoplasm</keyword>
<keyword evidence="7" id="KW-0206">Cytoskeleton</keyword>